<reference evidence="5" key="1">
    <citation type="journal article" date="2019" name="Int. J. Syst. Evol. Microbiol.">
        <title>The Global Catalogue of Microorganisms (GCM) 10K type strain sequencing project: providing services to taxonomists for standard genome sequencing and annotation.</title>
        <authorList>
            <consortium name="The Broad Institute Genomics Platform"/>
            <consortium name="The Broad Institute Genome Sequencing Center for Infectious Disease"/>
            <person name="Wu L."/>
            <person name="Ma J."/>
        </authorList>
    </citation>
    <scope>NUCLEOTIDE SEQUENCE [LARGE SCALE GENOMIC DNA]</scope>
    <source>
        <strain evidence="5">NBRC 109019</strain>
    </source>
</reference>
<keyword evidence="5" id="KW-1185">Reference proteome</keyword>
<accession>A0ABM8H0T1</accession>
<name>A0ABM8H0T1_9MICO</name>
<feature type="domain" description="HTH tetR-type" evidence="3">
    <location>
        <begin position="15"/>
        <end position="74"/>
    </location>
</feature>
<proteinExistence type="predicted"/>
<dbReference type="InterPro" id="IPR041484">
    <property type="entry name" value="TetR_C_25"/>
</dbReference>
<dbReference type="InterPro" id="IPR050109">
    <property type="entry name" value="HTH-type_TetR-like_transc_reg"/>
</dbReference>
<dbReference type="Pfam" id="PF17933">
    <property type="entry name" value="TetR_C_25"/>
    <property type="match status" value="1"/>
</dbReference>
<evidence type="ECO:0000256" key="2">
    <source>
        <dbReference type="PROSITE-ProRule" id="PRU00335"/>
    </source>
</evidence>
<evidence type="ECO:0000256" key="1">
    <source>
        <dbReference type="ARBA" id="ARBA00023125"/>
    </source>
</evidence>
<dbReference type="PANTHER" id="PTHR30055:SF146">
    <property type="entry name" value="HTH-TYPE TRANSCRIPTIONAL DUAL REGULATOR CECR"/>
    <property type="match status" value="1"/>
</dbReference>
<dbReference type="PROSITE" id="PS50977">
    <property type="entry name" value="HTH_TETR_2"/>
    <property type="match status" value="1"/>
</dbReference>
<dbReference type="InterPro" id="IPR036271">
    <property type="entry name" value="Tet_transcr_reg_TetR-rel_C_sf"/>
</dbReference>
<dbReference type="SUPFAM" id="SSF46689">
    <property type="entry name" value="Homeodomain-like"/>
    <property type="match status" value="1"/>
</dbReference>
<dbReference type="Gene3D" id="1.10.357.10">
    <property type="entry name" value="Tetracycline Repressor, domain 2"/>
    <property type="match status" value="1"/>
</dbReference>
<evidence type="ECO:0000259" key="3">
    <source>
        <dbReference type="PROSITE" id="PS50977"/>
    </source>
</evidence>
<keyword evidence="1 2" id="KW-0238">DNA-binding</keyword>
<dbReference type="EMBL" id="AP027734">
    <property type="protein sequence ID" value="BDZ54386.1"/>
    <property type="molecule type" value="Genomic_DNA"/>
</dbReference>
<sequence length="228" mass="24709">MVNMRSPGSRDTSDLTTRARVRDAAIARFARDGFETGLRTIAKDAGVSAAAIVKLFGSKDGLREACDDHVFRVIRESKAEVLAEQSAPGAFIGQLARIEAYRPMIAYTLRSIQAGGTHARDFIEHMVADAVEYVEAGVEAGTIVPSRDEDARVRFLIGATLGALLLDLSMTTDPDALATSEFWERALGRLTLPALEIYTEGFLMDRTLLETYLLYIPDPPGSSAGARA</sequence>
<dbReference type="Pfam" id="PF00440">
    <property type="entry name" value="TetR_N"/>
    <property type="match status" value="1"/>
</dbReference>
<evidence type="ECO:0000313" key="5">
    <source>
        <dbReference type="Proteomes" id="UP001321477"/>
    </source>
</evidence>
<feature type="DNA-binding region" description="H-T-H motif" evidence="2">
    <location>
        <begin position="37"/>
        <end position="56"/>
    </location>
</feature>
<dbReference type="SUPFAM" id="SSF48498">
    <property type="entry name" value="Tetracyclin repressor-like, C-terminal domain"/>
    <property type="match status" value="1"/>
</dbReference>
<evidence type="ECO:0000313" key="4">
    <source>
        <dbReference type="EMBL" id="BDZ54386.1"/>
    </source>
</evidence>
<dbReference type="Proteomes" id="UP001321477">
    <property type="component" value="Chromosome"/>
</dbReference>
<organism evidence="4 5">
    <name type="scientific">Agromyces marinus</name>
    <dbReference type="NCBI Taxonomy" id="1389020"/>
    <lineage>
        <taxon>Bacteria</taxon>
        <taxon>Bacillati</taxon>
        <taxon>Actinomycetota</taxon>
        <taxon>Actinomycetes</taxon>
        <taxon>Micrococcales</taxon>
        <taxon>Microbacteriaceae</taxon>
        <taxon>Agromyces</taxon>
    </lineage>
</organism>
<protein>
    <submittedName>
        <fullName evidence="4">TetR family transcriptional regulator</fullName>
    </submittedName>
</protein>
<dbReference type="PANTHER" id="PTHR30055">
    <property type="entry name" value="HTH-TYPE TRANSCRIPTIONAL REGULATOR RUTR"/>
    <property type="match status" value="1"/>
</dbReference>
<dbReference type="InterPro" id="IPR001647">
    <property type="entry name" value="HTH_TetR"/>
</dbReference>
<dbReference type="InterPro" id="IPR009057">
    <property type="entry name" value="Homeodomain-like_sf"/>
</dbReference>
<gene>
    <name evidence="4" type="ORF">GCM10025870_14590</name>
</gene>